<keyword evidence="2" id="KW-0472">Membrane</keyword>
<dbReference type="SUPFAM" id="SSF56935">
    <property type="entry name" value="Porins"/>
    <property type="match status" value="1"/>
</dbReference>
<keyword evidence="8" id="KW-0675">Receptor</keyword>
<dbReference type="HOGENOM" id="CLU_017617_1_0_10"/>
<evidence type="ECO:0000256" key="4">
    <source>
        <dbReference type="SAM" id="MobiDB-lite"/>
    </source>
</evidence>
<dbReference type="OrthoDB" id="905812at2"/>
<dbReference type="Pfam" id="PF14905">
    <property type="entry name" value="OMP_b-brl_3"/>
    <property type="match status" value="1"/>
</dbReference>
<dbReference type="SUPFAM" id="SSF49452">
    <property type="entry name" value="Starch-binding domain-like"/>
    <property type="match status" value="1"/>
</dbReference>
<evidence type="ECO:0000256" key="5">
    <source>
        <dbReference type="SAM" id="SignalP"/>
    </source>
</evidence>
<dbReference type="InterPro" id="IPR037066">
    <property type="entry name" value="Plug_dom_sf"/>
</dbReference>
<dbReference type="InterPro" id="IPR012910">
    <property type="entry name" value="Plug_dom"/>
</dbReference>
<keyword evidence="5" id="KW-0732">Signal</keyword>
<dbReference type="Gene3D" id="2.40.170.20">
    <property type="entry name" value="TonB-dependent receptor, beta-barrel domain"/>
    <property type="match status" value="1"/>
</dbReference>
<dbReference type="Gene3D" id="2.170.130.10">
    <property type="entry name" value="TonB-dependent receptor, plug domain"/>
    <property type="match status" value="1"/>
</dbReference>
<dbReference type="PROSITE" id="PS51257">
    <property type="entry name" value="PROKAR_LIPOPROTEIN"/>
    <property type="match status" value="1"/>
</dbReference>
<dbReference type="InterPro" id="IPR041700">
    <property type="entry name" value="OMP_b-brl_3"/>
</dbReference>
<feature type="chain" id="PRO_5003517738" evidence="5">
    <location>
        <begin position="20"/>
        <end position="818"/>
    </location>
</feature>
<dbReference type="STRING" id="700598.Niako_2341"/>
<dbReference type="PANTHER" id="PTHR40980:SF4">
    <property type="entry name" value="TONB-DEPENDENT RECEPTOR-LIKE BETA-BARREL DOMAIN-CONTAINING PROTEIN"/>
    <property type="match status" value="1"/>
</dbReference>
<dbReference type="eggNOG" id="COG4771">
    <property type="taxonomic scope" value="Bacteria"/>
</dbReference>
<dbReference type="Proteomes" id="UP000005438">
    <property type="component" value="Chromosome"/>
</dbReference>
<organism evidence="8 9">
    <name type="scientific">Niastella koreensis (strain DSM 17620 / KACC 11465 / NBRC 106392 / GR20-10)</name>
    <dbReference type="NCBI Taxonomy" id="700598"/>
    <lineage>
        <taxon>Bacteria</taxon>
        <taxon>Pseudomonadati</taxon>
        <taxon>Bacteroidota</taxon>
        <taxon>Chitinophagia</taxon>
        <taxon>Chitinophagales</taxon>
        <taxon>Chitinophagaceae</taxon>
        <taxon>Niastella</taxon>
    </lineage>
</organism>
<evidence type="ECO:0000313" key="9">
    <source>
        <dbReference type="Proteomes" id="UP000005438"/>
    </source>
</evidence>
<dbReference type="PANTHER" id="PTHR40980">
    <property type="entry name" value="PLUG DOMAIN-CONTAINING PROTEIN"/>
    <property type="match status" value="1"/>
</dbReference>
<dbReference type="GO" id="GO:0009279">
    <property type="term" value="C:cell outer membrane"/>
    <property type="evidence" value="ECO:0007669"/>
    <property type="project" value="UniProtKB-SubCell"/>
</dbReference>
<name>G8TKL1_NIAKG</name>
<dbReference type="Gene3D" id="2.60.40.1120">
    <property type="entry name" value="Carboxypeptidase-like, regulatory domain"/>
    <property type="match status" value="1"/>
</dbReference>
<dbReference type="Pfam" id="PF13620">
    <property type="entry name" value="CarboxypepD_reg"/>
    <property type="match status" value="1"/>
</dbReference>
<feature type="signal peptide" evidence="5">
    <location>
        <begin position="1"/>
        <end position="19"/>
    </location>
</feature>
<feature type="domain" description="Outer membrane protein beta-barrel" evidence="7">
    <location>
        <begin position="385"/>
        <end position="790"/>
    </location>
</feature>
<feature type="region of interest" description="Disordered" evidence="4">
    <location>
        <begin position="347"/>
        <end position="371"/>
    </location>
</feature>
<gene>
    <name evidence="8" type="ordered locus">Niako_2341</name>
</gene>
<dbReference type="InterPro" id="IPR013784">
    <property type="entry name" value="Carb-bd-like_fold"/>
</dbReference>
<dbReference type="Pfam" id="PF07715">
    <property type="entry name" value="Plug"/>
    <property type="match status" value="1"/>
</dbReference>
<dbReference type="AlphaFoldDB" id="G8TKL1"/>
<protein>
    <submittedName>
        <fullName evidence="8">TonB-dependent receptor plug</fullName>
    </submittedName>
</protein>
<reference evidence="8 9" key="1">
    <citation type="submission" date="2011-12" db="EMBL/GenBank/DDBJ databases">
        <title>The complete genome of Niastella koreensis GR20-10.</title>
        <authorList>
            <consortium name="US DOE Joint Genome Institute (JGI-PGF)"/>
            <person name="Lucas S."/>
            <person name="Han J."/>
            <person name="Lapidus A."/>
            <person name="Bruce D."/>
            <person name="Goodwin L."/>
            <person name="Pitluck S."/>
            <person name="Peters L."/>
            <person name="Kyrpides N."/>
            <person name="Mavromatis K."/>
            <person name="Ivanova N."/>
            <person name="Mikhailova N."/>
            <person name="Davenport K."/>
            <person name="Saunders E."/>
            <person name="Detter J.C."/>
            <person name="Tapia R."/>
            <person name="Han C."/>
            <person name="Land M."/>
            <person name="Hauser L."/>
            <person name="Markowitz V."/>
            <person name="Cheng J.-F."/>
            <person name="Hugenholtz P."/>
            <person name="Woyke T."/>
            <person name="Wu D."/>
            <person name="Tindall B."/>
            <person name="Pomrenke H."/>
            <person name="Brambilla E."/>
            <person name="Klenk H.-P."/>
            <person name="Eisen J.A."/>
        </authorList>
    </citation>
    <scope>NUCLEOTIDE SEQUENCE [LARGE SCALE GENOMIC DNA]</scope>
    <source>
        <strain evidence="9">DSM 17620 / KACC 11465 / NBRC 106392 / GR20-10</strain>
    </source>
</reference>
<accession>G8TKL1</accession>
<dbReference type="EMBL" id="CP003178">
    <property type="protein sequence ID" value="AEV98685.1"/>
    <property type="molecule type" value="Genomic_DNA"/>
</dbReference>
<keyword evidence="3" id="KW-0998">Cell outer membrane</keyword>
<evidence type="ECO:0000256" key="2">
    <source>
        <dbReference type="ARBA" id="ARBA00023136"/>
    </source>
</evidence>
<evidence type="ECO:0000259" key="7">
    <source>
        <dbReference type="Pfam" id="PF14905"/>
    </source>
</evidence>
<dbReference type="InterPro" id="IPR036942">
    <property type="entry name" value="Beta-barrel_TonB_sf"/>
</dbReference>
<feature type="domain" description="TonB-dependent receptor plug" evidence="6">
    <location>
        <begin position="136"/>
        <end position="227"/>
    </location>
</feature>
<evidence type="ECO:0000256" key="3">
    <source>
        <dbReference type="ARBA" id="ARBA00023237"/>
    </source>
</evidence>
<comment type="subcellular location">
    <subcellularLocation>
        <location evidence="1">Cell outer membrane</location>
    </subcellularLocation>
</comment>
<sequence length="818" mass="91624">MKTLSMAVMAIGLSIACLAAKAQTIAGKITGKITDSTQQPLNAATISLRIVNKPKPVKYEVSATDGTFLIEWRKAGTYTITATAVGYDRYESAPFTIDSLHPESALPAIILKKAVVALAAVTVTSKKPFIEQKVDRTLVNVEAMINSAGSTALEVLEKAPGVRVDPNGSITLKGQQGVAIYIDDKPSYLSGQQLQNYLQSLPATVIAQLEIMSNPPAKYDASGNGGIINIKTVKEKMKGYNFGISSGIRVSKYTSTNNNLDFNYRTNKFNIFGTFSAGNRNNFNDIDIYRKYMDDDGNTTGTFMQNSFIHKFGGGYRASLGVDYFPSKKTTVGVLVSRLERYPKSTNRSLGTLYNENHQPDSSLNSNNDENGSFINNRINLNIKHDFSKNGPSLQANVDYLEYNTNNDQVLTTDNYTSTGSLKSEDQLAGYLPANIRIYAAKTDYEQTIANQWKLEAGAKFSYTKTSNVANYYNVIAGVSEPDYDKTNHFMYDENINAGYLNLNRMFNKLTVQLGLRYEGTLSKGHQLGNVLKPDSSFNRSYNNLFPTLFLLYKLDTNSNHQLKFNYGRRIGRPYYQDLNPFISPLDKLTFYVGNPYLKPSFSSKYELGYIFRNRITTTINYSDTRDQVNETIEINDQKYYSRPGNIGKTTSLSFGIDAFFNPKPWLTFQLSGQMNYIHFKSSFYTGTLEVKNQYYYTQALVQFKLKNNWTMQLDGNYTSKSKNAQFVFAGRGRVNYSVSKMVSPKVTVKFNVTDVFLTGINKGDIANLKLTDANFRTLSDTRAALLTVSFRMGKRVEGQRKKIESGADAEQDRVKDK</sequence>
<evidence type="ECO:0000256" key="1">
    <source>
        <dbReference type="ARBA" id="ARBA00004442"/>
    </source>
</evidence>
<evidence type="ECO:0000313" key="8">
    <source>
        <dbReference type="EMBL" id="AEV98685.1"/>
    </source>
</evidence>
<dbReference type="KEGG" id="nko:Niako_2341"/>
<dbReference type="RefSeq" id="WP_014218599.1">
    <property type="nucleotide sequence ID" value="NC_016609.1"/>
</dbReference>
<evidence type="ECO:0000259" key="6">
    <source>
        <dbReference type="Pfam" id="PF07715"/>
    </source>
</evidence>
<dbReference type="GO" id="GO:0030246">
    <property type="term" value="F:carbohydrate binding"/>
    <property type="evidence" value="ECO:0007669"/>
    <property type="project" value="InterPro"/>
</dbReference>
<proteinExistence type="predicted"/>
<dbReference type="eggNOG" id="COG1629">
    <property type="taxonomic scope" value="Bacteria"/>
</dbReference>